<evidence type="ECO:0000313" key="5">
    <source>
        <dbReference type="Proteomes" id="UP000062768"/>
    </source>
</evidence>
<dbReference type="EMBL" id="LN734822">
    <property type="protein sequence ID" value="CEL24858.1"/>
    <property type="molecule type" value="Genomic_DNA"/>
</dbReference>
<dbReference type="CDD" id="cd07732">
    <property type="entry name" value="metallo-hydrolase-like_MBL-fold"/>
    <property type="match status" value="1"/>
</dbReference>
<dbReference type="InterPro" id="IPR036866">
    <property type="entry name" value="RibonucZ/Hydroxyglut_hydro"/>
</dbReference>
<feature type="domain" description="Metallo-beta-lactamase" evidence="1">
    <location>
        <begin position="14"/>
        <end position="241"/>
    </location>
</feature>
<dbReference type="EMBL" id="CP006933">
    <property type="protein sequence ID" value="AIS31939.1"/>
    <property type="molecule type" value="Genomic_DNA"/>
</dbReference>
<reference evidence="2" key="1">
    <citation type="submission" date="2013-12" db="EMBL/GenBank/DDBJ databases">
        <title>The complete genome sequence of Methanobacterium sp. BRM9.</title>
        <authorList>
            <consortium name="Pastoral Greenhouse Gas Research Consortium"/>
            <person name="Kelly W.J."/>
            <person name="Leahy S.C."/>
            <person name="Perry R."/>
            <person name="Li D."/>
            <person name="Altermann E."/>
            <person name="Lambie S.C."/>
            <person name="Attwood G.T."/>
        </authorList>
    </citation>
    <scope>NUCLEOTIDE SEQUENCE [LARGE SCALE GENOMIC DNA]</scope>
    <source>
        <strain evidence="2">BRM9</strain>
    </source>
</reference>
<dbReference type="GeneID" id="26739466"/>
<dbReference type="AlphaFoldDB" id="A0A089ZV74"/>
<dbReference type="Proteomes" id="UP000029661">
    <property type="component" value="Chromosome"/>
</dbReference>
<dbReference type="Proteomes" id="UP000062768">
    <property type="component" value="Chromosome I"/>
</dbReference>
<gene>
    <name evidence="2" type="ORF">BRM9_1123</name>
    <name evidence="3" type="ORF">MB9_1220</name>
</gene>
<dbReference type="RefSeq" id="WP_048085098.1">
    <property type="nucleotide sequence ID" value="NZ_CP006933.1"/>
</dbReference>
<organism evidence="2 4">
    <name type="scientific">Methanobacterium formicicum</name>
    <dbReference type="NCBI Taxonomy" id="2162"/>
    <lineage>
        <taxon>Archaea</taxon>
        <taxon>Methanobacteriati</taxon>
        <taxon>Methanobacteriota</taxon>
        <taxon>Methanomada group</taxon>
        <taxon>Methanobacteria</taxon>
        <taxon>Methanobacteriales</taxon>
        <taxon>Methanobacteriaceae</taxon>
        <taxon>Methanobacterium</taxon>
    </lineage>
</organism>
<proteinExistence type="predicted"/>
<name>A0A089ZV74_METFO</name>
<dbReference type="KEGG" id="mfc:BRM9_1123"/>
<dbReference type="Pfam" id="PF12706">
    <property type="entry name" value="Lactamase_B_2"/>
    <property type="match status" value="1"/>
</dbReference>
<reference evidence="3" key="2">
    <citation type="submission" date="2014-09" db="EMBL/GenBank/DDBJ databases">
        <authorList>
            <person name="Bishop-Lilly K.A."/>
            <person name="Broomall S.M."/>
            <person name="Chain P.S."/>
            <person name="Chertkov O."/>
            <person name="Coyne S.R."/>
            <person name="Daligault H.E."/>
            <person name="Davenport K.W."/>
            <person name="Erkkila T."/>
            <person name="Frey K.G."/>
            <person name="Gibbons H.S."/>
            <person name="Gu W."/>
            <person name="Jaissle J."/>
            <person name="Johnson S.L."/>
            <person name="Koroleva G.I."/>
            <person name="Ladner J.T."/>
            <person name="Lo C.-C."/>
            <person name="Minogue T.D."/>
            <person name="Munk C."/>
            <person name="Palacios G.F."/>
            <person name="Redden C.L."/>
            <person name="Rosenzweig C.N."/>
            <person name="Scholz M.B."/>
            <person name="Teshima H."/>
            <person name="Xu Y."/>
        </authorList>
    </citation>
    <scope>NUCLEOTIDE SEQUENCE</scope>
    <source>
        <strain evidence="3">Mb9</strain>
    </source>
</reference>
<evidence type="ECO:0000313" key="4">
    <source>
        <dbReference type="Proteomes" id="UP000029661"/>
    </source>
</evidence>
<dbReference type="PANTHER" id="PTHR43694:SF1">
    <property type="entry name" value="RIBONUCLEASE J"/>
    <property type="match status" value="1"/>
</dbReference>
<accession>A0A089ZV74</accession>
<dbReference type="OrthoDB" id="40950at2157"/>
<sequence>MTSIDFFGGVDEIGGNKIRVNDDKTSFFFDFGMGFSQANDYLSEFLQPRKANGICDFIELGLLPYIEGIYREDYLRHVGLPYPSEPSVDGVLISHSHVDHVAYVHHLREDIPIYLTNESHLILKALEETGAASFSEYLHLKKSFYLEPKKRGDGYMRSRANVVDRDIHVVKPYQKFEIGNFKIKSAPVDHSLPGATAYIGENEEDTIVYTGDLRFHGRHPELTNKFVKEAKKSNPTIMISEGTRIDSQTSVNEFDIEKRAVESVNRCQGLVVVNYPVRDLDRLLTFYKVAEDTDRKLVVSLKQAYILNLFQEHQQEYPGIGEVMIYKPRKGWGLVGDNSFACVDDEWLCASTIDEDIESAHSLRDYKKWERKLLENDNVLTYHDLQENPRDYIFRCDFFELKELIDIKPENGIYIKSSTEPFDDQMEINERKVRNWLKLFNLPLLNKCFHASGHANGLEILEMIREIHPDKLYPVHTTHKEKFLELADDGIEVIFPKKQEII</sequence>
<evidence type="ECO:0000313" key="3">
    <source>
        <dbReference type="EMBL" id="CEL24858.1"/>
    </source>
</evidence>
<evidence type="ECO:0000313" key="2">
    <source>
        <dbReference type="EMBL" id="AIS31939.1"/>
    </source>
</evidence>
<dbReference type="STRING" id="2162.BRM9_1123"/>
<dbReference type="InterPro" id="IPR001279">
    <property type="entry name" value="Metallo-B-lactamas"/>
</dbReference>
<protein>
    <submittedName>
        <fullName evidence="2">RNA-metabolising metallo-beta-lactamase</fullName>
    </submittedName>
</protein>
<dbReference type="PANTHER" id="PTHR43694">
    <property type="entry name" value="RIBONUCLEASE J"/>
    <property type="match status" value="1"/>
</dbReference>
<dbReference type="SUPFAM" id="SSF56281">
    <property type="entry name" value="Metallo-hydrolase/oxidoreductase"/>
    <property type="match status" value="1"/>
</dbReference>
<dbReference type="SMART" id="SM00849">
    <property type="entry name" value="Lactamase_B"/>
    <property type="match status" value="1"/>
</dbReference>
<keyword evidence="5" id="KW-1185">Reference proteome</keyword>
<evidence type="ECO:0000259" key="1">
    <source>
        <dbReference type="SMART" id="SM00849"/>
    </source>
</evidence>
<dbReference type="Gene3D" id="3.60.15.10">
    <property type="entry name" value="Ribonuclease Z/Hydroxyacylglutathione hydrolase-like"/>
    <property type="match status" value="1"/>
</dbReference>
<dbReference type="PATRIC" id="fig|2162.10.peg.1277"/>